<sequence length="391" mass="42767">MPKPGPSQTRLLHAGRPKTGWVNTPVSRASTYVFETMEALHDARARRDTERVASYGARGTDSTMALEELVEALEGGYRCHLFPTGQAAIAVVLMGFLGSGDHILLSDAVYEPVRRFVSHEMARLGVEHTIYRPDGSDIAEKIRDNTRLIYVESPGSMTYDIVDLPAIAHLAHERDILVVADNTWGSGILYRPLDLGADISITAATKYLGGHADVMMGVAVANEASWPRLHAATVNFGQTASADDAFLVARGIRSLPLRIKAHGERALAVAEWLSARPEVARIYCPALPDDPNHELWKRDCAGMNGLLSVELTNDYSAKDVETLAETLELFGIGASWGGFESLIMPSAPQKIRTLGNWNGRGPFFRLHTGLEELTDIIADLEKGFDALRPQR</sequence>
<evidence type="ECO:0000256" key="3">
    <source>
        <dbReference type="ARBA" id="ARBA00022898"/>
    </source>
</evidence>
<comment type="caution">
    <text evidence="7">The sequence shown here is derived from an EMBL/GenBank/DDBJ whole genome shotgun (WGS) entry which is preliminary data.</text>
</comment>
<dbReference type="Pfam" id="PF01053">
    <property type="entry name" value="Cys_Met_Meta_PP"/>
    <property type="match status" value="1"/>
</dbReference>
<dbReference type="RefSeq" id="WP_354152692.1">
    <property type="nucleotide sequence ID" value="NZ_JBEPMN010000015.1"/>
</dbReference>
<dbReference type="InterPro" id="IPR006233">
    <property type="entry name" value="Cys_b_lyase_bac"/>
</dbReference>
<keyword evidence="4 7" id="KW-0456">Lyase</keyword>
<comment type="catalytic activity">
    <reaction evidence="5">
        <text>L,L-cystathionine + H2O = L-homocysteine + pyruvate + NH4(+)</text>
        <dbReference type="Rhea" id="RHEA:13965"/>
        <dbReference type="ChEBI" id="CHEBI:15361"/>
        <dbReference type="ChEBI" id="CHEBI:15377"/>
        <dbReference type="ChEBI" id="CHEBI:28938"/>
        <dbReference type="ChEBI" id="CHEBI:58161"/>
        <dbReference type="ChEBI" id="CHEBI:58199"/>
    </reaction>
</comment>
<evidence type="ECO:0000256" key="4">
    <source>
        <dbReference type="ARBA" id="ARBA00023239"/>
    </source>
</evidence>
<proteinExistence type="inferred from homology"/>
<dbReference type="PANTHER" id="PTHR43500">
    <property type="entry name" value="CYSTATHIONINE BETA-LYASE-RELATED"/>
    <property type="match status" value="1"/>
</dbReference>
<dbReference type="EC" id="4.4.1.13" evidence="7"/>
<keyword evidence="3 6" id="KW-0663">Pyridoxal phosphate</keyword>
<dbReference type="Gene3D" id="3.90.1150.10">
    <property type="entry name" value="Aspartate Aminotransferase, domain 1"/>
    <property type="match status" value="1"/>
</dbReference>
<protein>
    <submittedName>
        <fullName evidence="7">Cystathionine beta-lyase</fullName>
        <ecNumber evidence="7">4.4.1.13</ecNumber>
    </submittedName>
</protein>
<keyword evidence="8" id="KW-1185">Reference proteome</keyword>
<dbReference type="Gene3D" id="3.40.640.10">
    <property type="entry name" value="Type I PLP-dependent aspartate aminotransferase-like (Major domain)"/>
    <property type="match status" value="1"/>
</dbReference>
<gene>
    <name evidence="7" type="ORF">ABID44_003207</name>
</gene>
<evidence type="ECO:0000256" key="6">
    <source>
        <dbReference type="RuleBase" id="RU362118"/>
    </source>
</evidence>
<evidence type="ECO:0000256" key="5">
    <source>
        <dbReference type="ARBA" id="ARBA00047517"/>
    </source>
</evidence>
<dbReference type="Proteomes" id="UP001549143">
    <property type="component" value="Unassembled WGS sequence"/>
</dbReference>
<evidence type="ECO:0000256" key="2">
    <source>
        <dbReference type="ARBA" id="ARBA00009077"/>
    </source>
</evidence>
<dbReference type="EMBL" id="JBEPMN010000015">
    <property type="protein sequence ID" value="MET3662856.1"/>
    <property type="molecule type" value="Genomic_DNA"/>
</dbReference>
<evidence type="ECO:0000313" key="7">
    <source>
        <dbReference type="EMBL" id="MET3662856.1"/>
    </source>
</evidence>
<dbReference type="InterPro" id="IPR015422">
    <property type="entry name" value="PyrdxlP-dep_Trfase_small"/>
</dbReference>
<dbReference type="InterPro" id="IPR015424">
    <property type="entry name" value="PyrdxlP-dep_Trfase"/>
</dbReference>
<evidence type="ECO:0000313" key="8">
    <source>
        <dbReference type="Proteomes" id="UP001549143"/>
    </source>
</evidence>
<dbReference type="PIRSF" id="PIRSF001434">
    <property type="entry name" value="CGS"/>
    <property type="match status" value="1"/>
</dbReference>
<evidence type="ECO:0000256" key="1">
    <source>
        <dbReference type="ARBA" id="ARBA00001933"/>
    </source>
</evidence>
<reference evidence="7 8" key="1">
    <citation type="submission" date="2024-06" db="EMBL/GenBank/DDBJ databases">
        <title>Genomic Encyclopedia of Type Strains, Phase IV (KMG-IV): sequencing the most valuable type-strain genomes for metagenomic binning, comparative biology and taxonomic classification.</title>
        <authorList>
            <person name="Goeker M."/>
        </authorList>
    </citation>
    <scope>NUCLEOTIDE SEQUENCE [LARGE SCALE GENOMIC DNA]</scope>
    <source>
        <strain evidence="7 8">DSM 19730</strain>
    </source>
</reference>
<dbReference type="GO" id="GO:0047804">
    <property type="term" value="F:cysteine-S-conjugate beta-lyase activity"/>
    <property type="evidence" value="ECO:0007669"/>
    <property type="project" value="UniProtKB-EC"/>
</dbReference>
<comment type="similarity">
    <text evidence="2 6">Belongs to the trans-sulfuration enzymes family.</text>
</comment>
<organism evidence="7 8">
    <name type="scientific">Aquamicrobium ahrensii</name>
    <dbReference type="NCBI Taxonomy" id="469551"/>
    <lineage>
        <taxon>Bacteria</taxon>
        <taxon>Pseudomonadati</taxon>
        <taxon>Pseudomonadota</taxon>
        <taxon>Alphaproteobacteria</taxon>
        <taxon>Hyphomicrobiales</taxon>
        <taxon>Phyllobacteriaceae</taxon>
        <taxon>Aquamicrobium</taxon>
    </lineage>
</organism>
<dbReference type="SUPFAM" id="SSF53383">
    <property type="entry name" value="PLP-dependent transferases"/>
    <property type="match status" value="1"/>
</dbReference>
<accession>A0ABV2KP73</accession>
<dbReference type="PANTHER" id="PTHR43500:SF1">
    <property type="entry name" value="CYSTATHIONINE BETA-LYASE-RELATED"/>
    <property type="match status" value="1"/>
</dbReference>
<comment type="cofactor">
    <cofactor evidence="1 6">
        <name>pyridoxal 5'-phosphate</name>
        <dbReference type="ChEBI" id="CHEBI:597326"/>
    </cofactor>
</comment>
<dbReference type="InterPro" id="IPR000277">
    <property type="entry name" value="Cys/Met-Metab_PyrdxlP-dep_enz"/>
</dbReference>
<name>A0ABV2KP73_9HYPH</name>
<dbReference type="InterPro" id="IPR015421">
    <property type="entry name" value="PyrdxlP-dep_Trfase_major"/>
</dbReference>
<dbReference type="NCBIfam" id="TIGR01324">
    <property type="entry name" value="cysta_beta_ly_B"/>
    <property type="match status" value="1"/>
</dbReference>